<accession>A0A840L3P2</accession>
<protein>
    <submittedName>
        <fullName evidence="2">Uncharacterized protein</fullName>
    </submittedName>
</protein>
<keyword evidence="1" id="KW-0812">Transmembrane</keyword>
<dbReference type="Proteomes" id="UP000562027">
    <property type="component" value="Unassembled WGS sequence"/>
</dbReference>
<keyword evidence="1" id="KW-0472">Membrane</keyword>
<evidence type="ECO:0000256" key="1">
    <source>
        <dbReference type="SAM" id="Phobius"/>
    </source>
</evidence>
<keyword evidence="1" id="KW-1133">Transmembrane helix</keyword>
<name>A0A840L3P2_9BURK</name>
<dbReference type="RefSeq" id="WP_184298136.1">
    <property type="nucleotide sequence ID" value="NZ_JACHLP010000003.1"/>
</dbReference>
<evidence type="ECO:0000313" key="3">
    <source>
        <dbReference type="Proteomes" id="UP000562027"/>
    </source>
</evidence>
<keyword evidence="3" id="KW-1185">Reference proteome</keyword>
<reference evidence="2 3" key="1">
    <citation type="submission" date="2020-08" db="EMBL/GenBank/DDBJ databases">
        <title>Functional genomics of gut bacteria from endangered species of beetles.</title>
        <authorList>
            <person name="Carlos-Shanley C."/>
        </authorList>
    </citation>
    <scope>NUCLEOTIDE SEQUENCE [LARGE SCALE GENOMIC DNA]</scope>
    <source>
        <strain evidence="2 3">S00239</strain>
    </source>
</reference>
<sequence>MNQIFQQEWVALQNKYEQYEFLALFNKLAALGVFLVLSPGRLVLVLLALLWLQEAIFKTYQARLGERLLKVEQGLREGGLPSLGMQLHSEWQAHRPGVGGLLAQYLSQALRPSLACSYVILLALALYRLFAW</sequence>
<feature type="transmembrane region" description="Helical" evidence="1">
    <location>
        <begin position="28"/>
        <end position="52"/>
    </location>
</feature>
<organism evidence="2 3">
    <name type="scientific">Roseateles oligotrophus</name>
    <dbReference type="NCBI Taxonomy" id="1769250"/>
    <lineage>
        <taxon>Bacteria</taxon>
        <taxon>Pseudomonadati</taxon>
        <taxon>Pseudomonadota</taxon>
        <taxon>Betaproteobacteria</taxon>
        <taxon>Burkholderiales</taxon>
        <taxon>Sphaerotilaceae</taxon>
        <taxon>Roseateles</taxon>
    </lineage>
</organism>
<evidence type="ECO:0000313" key="2">
    <source>
        <dbReference type="EMBL" id="MBB4843134.1"/>
    </source>
</evidence>
<dbReference type="EMBL" id="JACHLP010000003">
    <property type="protein sequence ID" value="MBB4843134.1"/>
    <property type="molecule type" value="Genomic_DNA"/>
</dbReference>
<proteinExistence type="predicted"/>
<comment type="caution">
    <text evidence="2">The sequence shown here is derived from an EMBL/GenBank/DDBJ whole genome shotgun (WGS) entry which is preliminary data.</text>
</comment>
<gene>
    <name evidence="2" type="ORF">HNP55_001653</name>
</gene>
<feature type="transmembrane region" description="Helical" evidence="1">
    <location>
        <begin position="112"/>
        <end position="130"/>
    </location>
</feature>
<dbReference type="AlphaFoldDB" id="A0A840L3P2"/>